<protein>
    <submittedName>
        <fullName evidence="5">FAD-dependent monooxygenase</fullName>
    </submittedName>
</protein>
<evidence type="ECO:0000313" key="6">
    <source>
        <dbReference type="Proteomes" id="UP001240150"/>
    </source>
</evidence>
<dbReference type="Gene3D" id="3.30.70.2450">
    <property type="match status" value="1"/>
</dbReference>
<keyword evidence="6" id="KW-1185">Reference proteome</keyword>
<proteinExistence type="predicted"/>
<name>A0ABY8W7I0_9ACTN</name>
<gene>
    <name evidence="5" type="ORF">ACTOB_004858</name>
</gene>
<reference evidence="5 6" key="1">
    <citation type="submission" date="2023-06" db="EMBL/GenBank/DDBJ databases">
        <authorList>
            <person name="Yushchuk O."/>
            <person name="Binda E."/>
            <person name="Ruckert-Reed C."/>
            <person name="Fedorenko V."/>
            <person name="Kalinowski J."/>
            <person name="Marinelli F."/>
        </authorList>
    </citation>
    <scope>NUCLEOTIDE SEQUENCE [LARGE SCALE GENOMIC DNA]</scope>
    <source>
        <strain evidence="5 6">NRRL 3884</strain>
    </source>
</reference>
<feature type="domain" description="FAD-binding" evidence="4">
    <location>
        <begin position="12"/>
        <end position="353"/>
    </location>
</feature>
<sequence length="526" mass="55257">MVPGRGVMNGPVDVLVAGAGPVGLTLALQAHALGASVRVVERRPWLSRPSRALIVHPRTLEVLRPLGVVDAILAGADTAPRASLHAGTVVVPAHLADLGLDDTRYPHLTLVRQAHLEAVLAAALAGRGVAVEHGTELVDGGPGTGDGPAAVLCAAGENSQVRCRAIAGCDGRASTVRRLAGLARRETGYRQEILLADVTLSGDLPPGLVHVHAGRYGLSFLFPLGERAPWRLLTTRPVSGPLGAEARVGPPPDRAELQALLDRSQIPVRVTAVAWSTRLRLRHGVARTYRNGPLFLAGDAAHVHSPAGGLGMNIGIQDAINLGWKLALEPYSSQPDDLLDSYTDERRPAALRARRLTNLIFRAESGTDPVSGFVRGVLLPLGAPLIPAVLRRRRLISGAVRMLGQLDLSYRAGSLSRAAPHRPGAPMPGDRLPEQPVTVDGTPMRLHELTAVPGVHLLLDRDAPAVTADRGTVHVRRLSGTPGQGLLVVRPDGHVGASAERADDPALIAWLAAIGVRAVIQGPDPA</sequence>
<keyword evidence="5" id="KW-0503">Monooxygenase</keyword>
<dbReference type="GO" id="GO:0004497">
    <property type="term" value="F:monooxygenase activity"/>
    <property type="evidence" value="ECO:0007669"/>
    <property type="project" value="UniProtKB-KW"/>
</dbReference>
<dbReference type="PANTHER" id="PTHR43004">
    <property type="entry name" value="TRK SYSTEM POTASSIUM UPTAKE PROTEIN"/>
    <property type="match status" value="1"/>
</dbReference>
<evidence type="ECO:0000313" key="5">
    <source>
        <dbReference type="EMBL" id="WIM92900.1"/>
    </source>
</evidence>
<evidence type="ECO:0000256" key="1">
    <source>
        <dbReference type="ARBA" id="ARBA00001974"/>
    </source>
</evidence>
<dbReference type="EMBL" id="CP126980">
    <property type="protein sequence ID" value="WIM92900.1"/>
    <property type="molecule type" value="Genomic_DNA"/>
</dbReference>
<dbReference type="Pfam" id="PF01494">
    <property type="entry name" value="FAD_binding_3"/>
    <property type="match status" value="1"/>
</dbReference>
<keyword evidence="2" id="KW-0285">Flavoprotein</keyword>
<comment type="cofactor">
    <cofactor evidence="1">
        <name>FAD</name>
        <dbReference type="ChEBI" id="CHEBI:57692"/>
    </cofactor>
</comment>
<dbReference type="InterPro" id="IPR002938">
    <property type="entry name" value="FAD-bd"/>
</dbReference>
<dbReference type="PRINTS" id="PR00420">
    <property type="entry name" value="RNGMNOXGNASE"/>
</dbReference>
<accession>A0ABY8W7I0</accession>
<dbReference type="SUPFAM" id="SSF51905">
    <property type="entry name" value="FAD/NAD(P)-binding domain"/>
    <property type="match status" value="1"/>
</dbReference>
<evidence type="ECO:0000256" key="3">
    <source>
        <dbReference type="ARBA" id="ARBA00022827"/>
    </source>
</evidence>
<evidence type="ECO:0000259" key="4">
    <source>
        <dbReference type="Pfam" id="PF01494"/>
    </source>
</evidence>
<dbReference type="InterPro" id="IPR050641">
    <property type="entry name" value="RIFMO-like"/>
</dbReference>
<evidence type="ECO:0000256" key="2">
    <source>
        <dbReference type="ARBA" id="ARBA00022630"/>
    </source>
</evidence>
<dbReference type="InterPro" id="IPR036188">
    <property type="entry name" value="FAD/NAD-bd_sf"/>
</dbReference>
<dbReference type="Gene3D" id="3.50.50.60">
    <property type="entry name" value="FAD/NAD(P)-binding domain"/>
    <property type="match status" value="1"/>
</dbReference>
<organism evidence="5 6">
    <name type="scientific">Actinoplanes oblitus</name>
    <dbReference type="NCBI Taxonomy" id="3040509"/>
    <lineage>
        <taxon>Bacteria</taxon>
        <taxon>Bacillati</taxon>
        <taxon>Actinomycetota</taxon>
        <taxon>Actinomycetes</taxon>
        <taxon>Micromonosporales</taxon>
        <taxon>Micromonosporaceae</taxon>
        <taxon>Actinoplanes</taxon>
    </lineage>
</organism>
<keyword evidence="5" id="KW-0560">Oxidoreductase</keyword>
<keyword evidence="3" id="KW-0274">FAD</keyword>
<dbReference type="Gene3D" id="3.40.30.120">
    <property type="match status" value="1"/>
</dbReference>
<dbReference type="RefSeq" id="WP_284914107.1">
    <property type="nucleotide sequence ID" value="NZ_CP126980.1"/>
</dbReference>
<dbReference type="PANTHER" id="PTHR43004:SF19">
    <property type="entry name" value="BINDING MONOOXYGENASE, PUTATIVE (JCVI)-RELATED"/>
    <property type="match status" value="1"/>
</dbReference>
<dbReference type="Proteomes" id="UP001240150">
    <property type="component" value="Chromosome"/>
</dbReference>